<gene>
    <name evidence="2" type="ORF">LANO_0C04676G</name>
</gene>
<dbReference type="OrthoDB" id="4035708at2759"/>
<proteinExistence type="predicted"/>
<accession>A0A1G4J6W7</accession>
<organism evidence="2 3">
    <name type="scientific">Lachancea nothofagi CBS 11611</name>
    <dbReference type="NCBI Taxonomy" id="1266666"/>
    <lineage>
        <taxon>Eukaryota</taxon>
        <taxon>Fungi</taxon>
        <taxon>Dikarya</taxon>
        <taxon>Ascomycota</taxon>
        <taxon>Saccharomycotina</taxon>
        <taxon>Saccharomycetes</taxon>
        <taxon>Saccharomycetales</taxon>
        <taxon>Saccharomycetaceae</taxon>
        <taxon>Lachancea</taxon>
    </lineage>
</organism>
<dbReference type="AlphaFoldDB" id="A0A1G4J6W7"/>
<feature type="coiled-coil region" evidence="1">
    <location>
        <begin position="517"/>
        <end position="551"/>
    </location>
</feature>
<evidence type="ECO:0000313" key="3">
    <source>
        <dbReference type="Proteomes" id="UP000189911"/>
    </source>
</evidence>
<keyword evidence="1" id="KW-0175">Coiled coil</keyword>
<protein>
    <submittedName>
        <fullName evidence="2">LANO_0C04676g1_1</fullName>
    </submittedName>
</protein>
<sequence>MLGQVRTNNSTLKANLEQYAANSSANAKLKTFLAKNEGEHDLDSKTNSTVNANKKITRFGKTQFDTYRNNPAATSISDIHEIKNVNPFVEDFVAARMKVSMRPPRMVRFGSNQTKFFDDDSVLGYSNKKRCLGLDESDSILVVKEQDPKYLEEDSHSAWEENIVIKNPIVLEGMLRCWDACGIPEAEFDSEDLIMTVQKLSYGILQALANQGAINKLVKQIEIAEITDDFEECWLELLESLQLEDTVESMEKDMFEQRTIITEQESRIIFLENRVLTLESQLEDQVVLKQECDRNIADAQEARKMYEDQSIKYQETSAKANRLQLDLEEKTIKNEVLLKENSGIRTELNNREAQLKDREIQLKRLQKNMISEQREAIQALDISKHQCSQLKVKCEHVEKIWKRNYSLMAQECEEQNQQFQNMRKDLQKTKEDMERYKLRAADSIVALHAAGEQIRSLELQNKGSKDRVSLISTQLDTLLEFKQKAKAKIISLRGSKQEIKKLNKQMQHIDLLLRTQINDAIDRYEIKETENQQLLKELEESKRLVQETRKAFQPPISPLGHKSLRKQRPLRVMTNHINAY</sequence>
<evidence type="ECO:0000256" key="1">
    <source>
        <dbReference type="SAM" id="Coils"/>
    </source>
</evidence>
<reference evidence="3" key="1">
    <citation type="submission" date="2016-03" db="EMBL/GenBank/DDBJ databases">
        <authorList>
            <person name="Devillers Hugo."/>
        </authorList>
    </citation>
    <scope>NUCLEOTIDE SEQUENCE [LARGE SCALE GENOMIC DNA]</scope>
</reference>
<feature type="coiled-coil region" evidence="1">
    <location>
        <begin position="261"/>
        <end position="375"/>
    </location>
</feature>
<dbReference type="EMBL" id="LT598446">
    <property type="protein sequence ID" value="SCU85575.1"/>
    <property type="molecule type" value="Genomic_DNA"/>
</dbReference>
<feature type="coiled-coil region" evidence="1">
    <location>
        <begin position="409"/>
        <end position="439"/>
    </location>
</feature>
<name>A0A1G4J6W7_9SACH</name>
<keyword evidence="3" id="KW-1185">Reference proteome</keyword>
<dbReference type="Proteomes" id="UP000189911">
    <property type="component" value="Chromosome C"/>
</dbReference>
<evidence type="ECO:0000313" key="2">
    <source>
        <dbReference type="EMBL" id="SCU85575.1"/>
    </source>
</evidence>